<keyword evidence="2 6" id="KW-0808">Transferase</keyword>
<sequence>MILTLTPNPAWDITLHTSSVTPGGSHRVPPGTARAGGKGINVARVLHDRRTDAVATLPVGGATGDLITADLSRSGLNFTASGIAGESRRTVAVVDDSTGQTTIFNESGPPMEPGEVDNLLACAADAAANAHLVVGSGSLPPGCPDDFYAHLVQIAHDRHLPCLIDASGSALLRAAEAGADLVKPNAAEAVAATGAADPFAGASDLLARGAARVLLSDGERGMFDLVAGEPTLHGTPGRVLSGNATGAGDAAVAAAATALTSGDDRDALVIRATAWSAAAVTMPAAGDLPDDPDAWIDSVRLTTHHGRPD</sequence>
<dbReference type="GO" id="GO:0005524">
    <property type="term" value="F:ATP binding"/>
    <property type="evidence" value="ECO:0007669"/>
    <property type="project" value="UniProtKB-KW"/>
</dbReference>
<comment type="caution">
    <text evidence="8">The sequence shown here is derived from an EMBL/GenBank/DDBJ whole genome shotgun (WGS) entry which is preliminary data.</text>
</comment>
<evidence type="ECO:0000256" key="2">
    <source>
        <dbReference type="ARBA" id="ARBA00022679"/>
    </source>
</evidence>
<feature type="domain" description="Carbohydrate kinase PfkB" evidence="7">
    <location>
        <begin position="22"/>
        <end position="286"/>
    </location>
</feature>
<dbReference type="Pfam" id="PF00294">
    <property type="entry name" value="PfkB"/>
    <property type="match status" value="1"/>
</dbReference>
<evidence type="ECO:0000256" key="5">
    <source>
        <dbReference type="ARBA" id="ARBA00022840"/>
    </source>
</evidence>
<keyword evidence="9" id="KW-1185">Reference proteome</keyword>
<keyword evidence="4" id="KW-0418">Kinase</keyword>
<protein>
    <recommendedName>
        <fullName evidence="7">Carbohydrate kinase PfkB domain-containing protein</fullName>
    </recommendedName>
</protein>
<evidence type="ECO:0000256" key="4">
    <source>
        <dbReference type="ARBA" id="ARBA00022777"/>
    </source>
</evidence>
<evidence type="ECO:0000259" key="7">
    <source>
        <dbReference type="Pfam" id="PF00294"/>
    </source>
</evidence>
<evidence type="ECO:0000256" key="3">
    <source>
        <dbReference type="ARBA" id="ARBA00022741"/>
    </source>
</evidence>
<evidence type="ECO:0000256" key="1">
    <source>
        <dbReference type="ARBA" id="ARBA00010688"/>
    </source>
</evidence>
<dbReference type="InterPro" id="IPR017583">
    <property type="entry name" value="Tagatose/fructose_Pkinase"/>
</dbReference>
<dbReference type="EMBL" id="JACBZP010000001">
    <property type="protein sequence ID" value="NYI65727.1"/>
    <property type="molecule type" value="Genomic_DNA"/>
</dbReference>
<accession>A0A7Z0D158</accession>
<proteinExistence type="inferred from homology"/>
<keyword evidence="3" id="KW-0547">Nucleotide-binding</keyword>
<organism evidence="8 9">
    <name type="scientific">Spelaeicoccus albus</name>
    <dbReference type="NCBI Taxonomy" id="1280376"/>
    <lineage>
        <taxon>Bacteria</taxon>
        <taxon>Bacillati</taxon>
        <taxon>Actinomycetota</taxon>
        <taxon>Actinomycetes</taxon>
        <taxon>Micrococcales</taxon>
        <taxon>Brevibacteriaceae</taxon>
        <taxon>Spelaeicoccus</taxon>
    </lineage>
</organism>
<dbReference type="GO" id="GO:0008443">
    <property type="term" value="F:phosphofructokinase activity"/>
    <property type="evidence" value="ECO:0007669"/>
    <property type="project" value="TreeGrafter"/>
</dbReference>
<dbReference type="Proteomes" id="UP000539111">
    <property type="component" value="Unassembled WGS sequence"/>
</dbReference>
<reference evidence="8 9" key="1">
    <citation type="submission" date="2020-07" db="EMBL/GenBank/DDBJ databases">
        <title>Sequencing the genomes of 1000 actinobacteria strains.</title>
        <authorList>
            <person name="Klenk H.-P."/>
        </authorList>
    </citation>
    <scope>NUCLEOTIDE SEQUENCE [LARGE SCALE GENOMIC DNA]</scope>
    <source>
        <strain evidence="8 9">DSM 26341</strain>
    </source>
</reference>
<dbReference type="RefSeq" id="WP_179424640.1">
    <property type="nucleotide sequence ID" value="NZ_JACBZP010000001.1"/>
</dbReference>
<dbReference type="PIRSF" id="PIRSF000535">
    <property type="entry name" value="1PFK/6PFK/LacC"/>
    <property type="match status" value="1"/>
</dbReference>
<dbReference type="NCBIfam" id="TIGR03168">
    <property type="entry name" value="1-PFK"/>
    <property type="match status" value="1"/>
</dbReference>
<comment type="similarity">
    <text evidence="1">Belongs to the carbohydrate kinase PfkB family.</text>
</comment>
<keyword evidence="5" id="KW-0067">ATP-binding</keyword>
<dbReference type="GO" id="GO:0005829">
    <property type="term" value="C:cytosol"/>
    <property type="evidence" value="ECO:0007669"/>
    <property type="project" value="TreeGrafter"/>
</dbReference>
<dbReference type="PANTHER" id="PTHR46566">
    <property type="entry name" value="1-PHOSPHOFRUCTOKINASE-RELATED"/>
    <property type="match status" value="1"/>
</dbReference>
<dbReference type="AlphaFoldDB" id="A0A7Z0D158"/>
<dbReference type="Gene3D" id="3.40.1190.20">
    <property type="match status" value="1"/>
</dbReference>
<evidence type="ECO:0000313" key="9">
    <source>
        <dbReference type="Proteomes" id="UP000539111"/>
    </source>
</evidence>
<gene>
    <name evidence="8" type="ORF">BJY26_000033</name>
</gene>
<dbReference type="InterPro" id="IPR011611">
    <property type="entry name" value="PfkB_dom"/>
</dbReference>
<dbReference type="PANTHER" id="PTHR46566:SF5">
    <property type="entry name" value="1-PHOSPHOFRUCTOKINASE"/>
    <property type="match status" value="1"/>
</dbReference>
<dbReference type="SUPFAM" id="SSF53613">
    <property type="entry name" value="Ribokinase-like"/>
    <property type="match status" value="1"/>
</dbReference>
<evidence type="ECO:0000256" key="6">
    <source>
        <dbReference type="PIRNR" id="PIRNR000535"/>
    </source>
</evidence>
<name>A0A7Z0D158_9MICO</name>
<evidence type="ECO:0000313" key="8">
    <source>
        <dbReference type="EMBL" id="NYI65727.1"/>
    </source>
</evidence>
<dbReference type="InterPro" id="IPR029056">
    <property type="entry name" value="Ribokinase-like"/>
</dbReference>